<dbReference type="PIRSF" id="PIRSF038994">
    <property type="entry name" value="NagA"/>
    <property type="match status" value="1"/>
</dbReference>
<evidence type="ECO:0000256" key="1">
    <source>
        <dbReference type="ARBA" id="ARBA00010716"/>
    </source>
</evidence>
<comment type="caution">
    <text evidence="7">The sequence shown here is derived from an EMBL/GenBank/DDBJ whole genome shotgun (WGS) entry which is preliminary data.</text>
</comment>
<keyword evidence="8" id="KW-1185">Reference proteome</keyword>
<name>A0ABS4YYM5_9MICC</name>
<dbReference type="Proteomes" id="UP000711614">
    <property type="component" value="Unassembled WGS sequence"/>
</dbReference>
<dbReference type="RefSeq" id="WP_209681499.1">
    <property type="nucleotide sequence ID" value="NZ_JAGIOI010000001.1"/>
</dbReference>
<dbReference type="GO" id="GO:0008448">
    <property type="term" value="F:N-acetylglucosamine-6-phosphate deacetylase activity"/>
    <property type="evidence" value="ECO:0007669"/>
    <property type="project" value="UniProtKB-EC"/>
</dbReference>
<evidence type="ECO:0000256" key="2">
    <source>
        <dbReference type="ARBA" id="ARBA00022723"/>
    </source>
</evidence>
<dbReference type="InterPro" id="IPR006680">
    <property type="entry name" value="Amidohydro-rel"/>
</dbReference>
<dbReference type="EC" id="3.5.1.25" evidence="7"/>
<comment type="similarity">
    <text evidence="1 5">Belongs to the metallo-dependent hydrolases superfamily. NagA family.</text>
</comment>
<dbReference type="SUPFAM" id="SSF51556">
    <property type="entry name" value="Metallo-dependent hydrolases"/>
    <property type="match status" value="1"/>
</dbReference>
<keyword evidence="2" id="KW-0479">Metal-binding</keyword>
<feature type="domain" description="Amidohydrolase-related" evidence="6">
    <location>
        <begin position="70"/>
        <end position="410"/>
    </location>
</feature>
<dbReference type="PANTHER" id="PTHR11113">
    <property type="entry name" value="N-ACETYLGLUCOSAMINE-6-PHOSPHATE DEACETYLASE"/>
    <property type="match status" value="1"/>
</dbReference>
<evidence type="ECO:0000256" key="5">
    <source>
        <dbReference type="PIRNR" id="PIRNR038994"/>
    </source>
</evidence>
<dbReference type="Gene3D" id="3.20.20.140">
    <property type="entry name" value="Metal-dependent hydrolases"/>
    <property type="match status" value="1"/>
</dbReference>
<dbReference type="InterPro" id="IPR032466">
    <property type="entry name" value="Metal_Hydrolase"/>
</dbReference>
<proteinExistence type="inferred from homology"/>
<protein>
    <submittedName>
        <fullName evidence="7">N-acetylglucosamine-6-phosphate deacetylase</fullName>
        <ecNumber evidence="7">3.5.1.25</ecNumber>
    </submittedName>
</protein>
<keyword evidence="3 5" id="KW-0378">Hydrolase</keyword>
<evidence type="ECO:0000256" key="4">
    <source>
        <dbReference type="ARBA" id="ARBA00023277"/>
    </source>
</evidence>
<evidence type="ECO:0000259" key="6">
    <source>
        <dbReference type="Pfam" id="PF01979"/>
    </source>
</evidence>
<dbReference type="EMBL" id="JAGIOI010000001">
    <property type="protein sequence ID" value="MBP2413902.1"/>
    <property type="molecule type" value="Genomic_DNA"/>
</dbReference>
<dbReference type="Pfam" id="PF01979">
    <property type="entry name" value="Amidohydro_1"/>
    <property type="match status" value="1"/>
</dbReference>
<evidence type="ECO:0000313" key="7">
    <source>
        <dbReference type="EMBL" id="MBP2413902.1"/>
    </source>
</evidence>
<sequence>MTDANAMPLPAKYLLQGSVVTDRGIVEGGLLAIDGDRIVYAGRADHFDEPGFGPADLDAANIISLPAGQMIIPGLVDIHNHGGNGGDFPSADEASARTAVDFLHKAGTTTLLASMVTASPEDLIKGIGIYAGMTAEGLLAGIHLEGPFLSHARCGAQNPAFLLNPDLELMSSLIEAGRGTIATMTYAPELPGADELVDLLTSHGITPSVGHTDCDTATAAESLAQARDGLDSTGFDGVSGRPTVTHLFNGMPPMHHRAPGPVAACLRAARSGAAAVELVADNTHLDPQTVLTVFELVGASNILLVTDSMAAAGLADGQYMLGPSPVTVTDGVATLDATGSIAGGTATLLDVVRRTTAAGVKFTDALKSATVVPAGVLGLTDEVGALRRGLRADFVIVNAGLEPQRVMRAGAWLN</sequence>
<organism evidence="7 8">
    <name type="scientific">Arthrobacter stackebrandtii</name>
    <dbReference type="NCBI Taxonomy" id="272161"/>
    <lineage>
        <taxon>Bacteria</taxon>
        <taxon>Bacillati</taxon>
        <taxon>Actinomycetota</taxon>
        <taxon>Actinomycetes</taxon>
        <taxon>Micrococcales</taxon>
        <taxon>Micrococcaceae</taxon>
        <taxon>Arthrobacter</taxon>
    </lineage>
</organism>
<evidence type="ECO:0000256" key="3">
    <source>
        <dbReference type="ARBA" id="ARBA00022801"/>
    </source>
</evidence>
<dbReference type="InterPro" id="IPR011059">
    <property type="entry name" value="Metal-dep_hydrolase_composite"/>
</dbReference>
<gene>
    <name evidence="7" type="ORF">JOF48_002701</name>
</gene>
<accession>A0ABS4YYM5</accession>
<evidence type="ECO:0000313" key="8">
    <source>
        <dbReference type="Proteomes" id="UP000711614"/>
    </source>
</evidence>
<dbReference type="PANTHER" id="PTHR11113:SF14">
    <property type="entry name" value="N-ACETYLGLUCOSAMINE-6-PHOSPHATE DEACETYLASE"/>
    <property type="match status" value="1"/>
</dbReference>
<dbReference type="Gene3D" id="2.30.40.10">
    <property type="entry name" value="Urease, subunit C, domain 1"/>
    <property type="match status" value="1"/>
</dbReference>
<dbReference type="InterPro" id="IPR003764">
    <property type="entry name" value="GlcNAc_6-P_deAcase"/>
</dbReference>
<dbReference type="SUPFAM" id="SSF51338">
    <property type="entry name" value="Composite domain of metallo-dependent hydrolases"/>
    <property type="match status" value="1"/>
</dbReference>
<keyword evidence="4 5" id="KW-0119">Carbohydrate metabolism</keyword>
<reference evidence="7 8" key="1">
    <citation type="submission" date="2021-03" db="EMBL/GenBank/DDBJ databases">
        <title>Sequencing the genomes of 1000 actinobacteria strains.</title>
        <authorList>
            <person name="Klenk H.-P."/>
        </authorList>
    </citation>
    <scope>NUCLEOTIDE SEQUENCE [LARGE SCALE GENOMIC DNA]</scope>
    <source>
        <strain evidence="7 8">DSM 16005</strain>
    </source>
</reference>